<comment type="catalytic activity">
    <reaction evidence="1 5 6">
        <text>[protein]-peptidylproline (omega=180) = [protein]-peptidylproline (omega=0)</text>
        <dbReference type="Rhea" id="RHEA:16237"/>
        <dbReference type="Rhea" id="RHEA-COMP:10747"/>
        <dbReference type="Rhea" id="RHEA-COMP:10748"/>
        <dbReference type="ChEBI" id="CHEBI:83833"/>
        <dbReference type="ChEBI" id="CHEBI:83834"/>
        <dbReference type="EC" id="5.2.1.8"/>
    </reaction>
</comment>
<dbReference type="Gene3D" id="3.10.50.40">
    <property type="match status" value="1"/>
</dbReference>
<dbReference type="EC" id="5.2.1.8" evidence="6"/>
<comment type="caution">
    <text evidence="9">The sequence shown here is derived from an EMBL/GenBank/DDBJ whole genome shotgun (WGS) entry which is preliminary data.</text>
</comment>
<evidence type="ECO:0000259" key="8">
    <source>
        <dbReference type="PROSITE" id="PS50059"/>
    </source>
</evidence>
<dbReference type="Proteomes" id="UP001404104">
    <property type="component" value="Unassembled WGS sequence"/>
</dbReference>
<reference evidence="9 10" key="1">
    <citation type="submission" date="2024-05" db="EMBL/GenBank/DDBJ databases">
        <authorList>
            <person name="Liu Q."/>
            <person name="Xin Y.-H."/>
        </authorList>
    </citation>
    <scope>NUCLEOTIDE SEQUENCE [LARGE SCALE GENOMIC DNA]</scope>
    <source>
        <strain evidence="9 10">CGMCC 1.15349</strain>
    </source>
</reference>
<accession>A0ABU9XNQ4</accession>
<protein>
    <recommendedName>
        <fullName evidence="6">Peptidyl-prolyl cis-trans isomerase</fullName>
        <ecNumber evidence="6">5.2.1.8</ecNumber>
    </recommendedName>
</protein>
<evidence type="ECO:0000256" key="3">
    <source>
        <dbReference type="ARBA" id="ARBA00023110"/>
    </source>
</evidence>
<name>A0ABU9XNQ4_9SPHN</name>
<dbReference type="PROSITE" id="PS50059">
    <property type="entry name" value="FKBP_PPIASE"/>
    <property type="match status" value="1"/>
</dbReference>
<evidence type="ECO:0000313" key="9">
    <source>
        <dbReference type="EMBL" id="MEN2785451.1"/>
    </source>
</evidence>
<dbReference type="Pfam" id="PF00254">
    <property type="entry name" value="FKBP_C"/>
    <property type="match status" value="1"/>
</dbReference>
<evidence type="ECO:0000256" key="6">
    <source>
        <dbReference type="RuleBase" id="RU003915"/>
    </source>
</evidence>
<keyword evidence="10" id="KW-1185">Reference proteome</keyword>
<dbReference type="EMBL" id="JBDIMF010000001">
    <property type="protein sequence ID" value="MEN2785451.1"/>
    <property type="molecule type" value="Genomic_DNA"/>
</dbReference>
<proteinExistence type="inferred from homology"/>
<dbReference type="GO" id="GO:0003755">
    <property type="term" value="F:peptidyl-prolyl cis-trans isomerase activity"/>
    <property type="evidence" value="ECO:0007669"/>
    <property type="project" value="UniProtKB-EC"/>
</dbReference>
<keyword evidence="4 5" id="KW-0413">Isomerase</keyword>
<feature type="domain" description="PPIase FKBP-type" evidence="8">
    <location>
        <begin position="80"/>
        <end position="171"/>
    </location>
</feature>
<keyword evidence="3 5" id="KW-0697">Rotamase</keyword>
<dbReference type="InterPro" id="IPR001179">
    <property type="entry name" value="PPIase_FKBP_dom"/>
</dbReference>
<evidence type="ECO:0000313" key="10">
    <source>
        <dbReference type="Proteomes" id="UP001404104"/>
    </source>
</evidence>
<feature type="region of interest" description="Disordered" evidence="7">
    <location>
        <begin position="181"/>
        <end position="213"/>
    </location>
</feature>
<evidence type="ECO:0000256" key="2">
    <source>
        <dbReference type="ARBA" id="ARBA00006577"/>
    </source>
</evidence>
<dbReference type="PANTHER" id="PTHR43811">
    <property type="entry name" value="FKBP-TYPE PEPTIDYL-PROLYL CIS-TRANS ISOMERASE FKPA"/>
    <property type="match status" value="1"/>
</dbReference>
<sequence length="213" mass="22047">MSSITAVPLQPTKRGVLVLIWLGVLAAALGAFALAAAAPGNPAVDLLAKNKRQKGVIETPSGLQYLILAPGTPGPKPTDSDIALVNYEGKLPDGSTFDKSQQPTPMAVSGVVPGFSEALKLMPKGAKYRFWLKPELGYGAPRPAGAPPLDGPAAELAKNVLIFDVEMIEFLPEETVRRLQMQQQMMQQGGAPGAPGAPGQAAPGGAPQPLPGQ</sequence>
<dbReference type="SUPFAM" id="SSF54534">
    <property type="entry name" value="FKBP-like"/>
    <property type="match status" value="1"/>
</dbReference>
<dbReference type="PANTHER" id="PTHR43811:SF19">
    <property type="entry name" value="39 KDA FK506-BINDING NUCLEAR PROTEIN"/>
    <property type="match status" value="1"/>
</dbReference>
<evidence type="ECO:0000256" key="4">
    <source>
        <dbReference type="ARBA" id="ARBA00023235"/>
    </source>
</evidence>
<evidence type="ECO:0000256" key="7">
    <source>
        <dbReference type="SAM" id="MobiDB-lite"/>
    </source>
</evidence>
<evidence type="ECO:0000256" key="1">
    <source>
        <dbReference type="ARBA" id="ARBA00000971"/>
    </source>
</evidence>
<organism evidence="9 10">
    <name type="scientific">Sphingomonas qilianensis</name>
    <dbReference type="NCBI Taxonomy" id="1736690"/>
    <lineage>
        <taxon>Bacteria</taxon>
        <taxon>Pseudomonadati</taxon>
        <taxon>Pseudomonadota</taxon>
        <taxon>Alphaproteobacteria</taxon>
        <taxon>Sphingomonadales</taxon>
        <taxon>Sphingomonadaceae</taxon>
        <taxon>Sphingomonas</taxon>
    </lineage>
</organism>
<evidence type="ECO:0000256" key="5">
    <source>
        <dbReference type="PROSITE-ProRule" id="PRU00277"/>
    </source>
</evidence>
<gene>
    <name evidence="9" type="ORF">ABC969_03330</name>
</gene>
<dbReference type="RefSeq" id="WP_345862940.1">
    <property type="nucleotide sequence ID" value="NZ_JBDIMF010000001.1"/>
</dbReference>
<dbReference type="InterPro" id="IPR046357">
    <property type="entry name" value="PPIase_dom_sf"/>
</dbReference>
<comment type="similarity">
    <text evidence="2 6">Belongs to the FKBP-type PPIase family.</text>
</comment>